<organism evidence="2">
    <name type="scientific">marine sediment metagenome</name>
    <dbReference type="NCBI Taxonomy" id="412755"/>
    <lineage>
        <taxon>unclassified sequences</taxon>
        <taxon>metagenomes</taxon>
        <taxon>ecological metagenomes</taxon>
    </lineage>
</organism>
<name>A0A0F9J9T9_9ZZZZ</name>
<accession>A0A0F9J9T9</accession>
<protein>
    <submittedName>
        <fullName evidence="2">Uncharacterized protein</fullName>
    </submittedName>
</protein>
<sequence>MGEEVKNKVPMELTQEEIKMLEKLKDKFLKLNNLLKNSEYNIYNDLYEQYTYLNEFKKVLGNLNNDLSYIACLMTKQYLLKKHNFSHDLDVSIKKQGTSGLDLDETTLENERCIAEIKTIFPYQNKNNFGANQKKAFRNDFKKLKENDAKYKYLFVVEEKSFNILKKKYISELTGITTVLLPSGQLF</sequence>
<keyword evidence="1" id="KW-0175">Coiled coil</keyword>
<comment type="caution">
    <text evidence="2">The sequence shown here is derived from an EMBL/GenBank/DDBJ whole genome shotgun (WGS) entry which is preliminary data.</text>
</comment>
<reference evidence="2" key="1">
    <citation type="journal article" date="2015" name="Nature">
        <title>Complex archaea that bridge the gap between prokaryotes and eukaryotes.</title>
        <authorList>
            <person name="Spang A."/>
            <person name="Saw J.H."/>
            <person name="Jorgensen S.L."/>
            <person name="Zaremba-Niedzwiedzka K."/>
            <person name="Martijn J."/>
            <person name="Lind A.E."/>
            <person name="van Eijk R."/>
            <person name="Schleper C."/>
            <person name="Guy L."/>
            <person name="Ettema T.J."/>
        </authorList>
    </citation>
    <scope>NUCLEOTIDE SEQUENCE</scope>
</reference>
<evidence type="ECO:0000256" key="1">
    <source>
        <dbReference type="SAM" id="Coils"/>
    </source>
</evidence>
<feature type="coiled-coil region" evidence="1">
    <location>
        <begin position="11"/>
        <end position="41"/>
    </location>
</feature>
<dbReference type="AlphaFoldDB" id="A0A0F9J9T9"/>
<dbReference type="EMBL" id="LAZR01018582">
    <property type="protein sequence ID" value="KKL95847.1"/>
    <property type="molecule type" value="Genomic_DNA"/>
</dbReference>
<gene>
    <name evidence="2" type="ORF">LCGC14_1850460</name>
</gene>
<proteinExistence type="predicted"/>
<evidence type="ECO:0000313" key="2">
    <source>
        <dbReference type="EMBL" id="KKL95847.1"/>
    </source>
</evidence>